<gene>
    <name evidence="2" type="ORF">P9271_02700</name>
</gene>
<sequence>MTKELSIFDMGVEDDLKKEEKEVTNTKKASNSSTNKPKTQPKPKEETKVTGEWTIHFATETFEVRDFVEEEDIPAEGISLETLRAEMEKVYFQFTASRTYWDIEKDNKRLFPEAAGASKGAL</sequence>
<accession>A0ABU6NSY8</accession>
<name>A0ABU6NSY8_9BACI</name>
<comment type="caution">
    <text evidence="2">The sequence shown here is derived from an EMBL/GenBank/DDBJ whole genome shotgun (WGS) entry which is preliminary data.</text>
</comment>
<protein>
    <submittedName>
        <fullName evidence="2">Uncharacterized protein</fullName>
    </submittedName>
</protein>
<feature type="region of interest" description="Disordered" evidence="1">
    <location>
        <begin position="16"/>
        <end position="50"/>
    </location>
</feature>
<dbReference type="Proteomes" id="UP001342826">
    <property type="component" value="Unassembled WGS sequence"/>
</dbReference>
<organism evidence="2 3">
    <name type="scientific">Metabacillus fastidiosus</name>
    <dbReference type="NCBI Taxonomy" id="1458"/>
    <lineage>
        <taxon>Bacteria</taxon>
        <taxon>Bacillati</taxon>
        <taxon>Bacillota</taxon>
        <taxon>Bacilli</taxon>
        <taxon>Bacillales</taxon>
        <taxon>Bacillaceae</taxon>
        <taxon>Metabacillus</taxon>
    </lineage>
</organism>
<reference evidence="2 3" key="1">
    <citation type="submission" date="2023-03" db="EMBL/GenBank/DDBJ databases">
        <title>Bacillus Genome Sequencing.</title>
        <authorList>
            <person name="Dunlap C."/>
        </authorList>
    </citation>
    <scope>NUCLEOTIDE SEQUENCE [LARGE SCALE GENOMIC DNA]</scope>
    <source>
        <strain evidence="2 3">NRS-1717</strain>
    </source>
</reference>
<keyword evidence="3" id="KW-1185">Reference proteome</keyword>
<evidence type="ECO:0000313" key="3">
    <source>
        <dbReference type="Proteomes" id="UP001342826"/>
    </source>
</evidence>
<dbReference type="RefSeq" id="WP_328014844.1">
    <property type="nucleotide sequence ID" value="NZ_JARTFS010000002.1"/>
</dbReference>
<evidence type="ECO:0000256" key="1">
    <source>
        <dbReference type="SAM" id="MobiDB-lite"/>
    </source>
</evidence>
<evidence type="ECO:0000313" key="2">
    <source>
        <dbReference type="EMBL" id="MED4400267.1"/>
    </source>
</evidence>
<proteinExistence type="predicted"/>
<feature type="compositionally biased region" description="Polar residues" evidence="1">
    <location>
        <begin position="26"/>
        <end position="35"/>
    </location>
</feature>
<feature type="compositionally biased region" description="Basic and acidic residues" evidence="1">
    <location>
        <begin position="16"/>
        <end position="25"/>
    </location>
</feature>
<dbReference type="EMBL" id="JARTFS010000002">
    <property type="protein sequence ID" value="MED4400267.1"/>
    <property type="molecule type" value="Genomic_DNA"/>
</dbReference>